<protein>
    <submittedName>
        <fullName evidence="1">Uncharacterized protein</fullName>
    </submittedName>
</protein>
<gene>
    <name evidence="1" type="ORF">BofuT4_uP160870.1</name>
</gene>
<dbReference type="InParanoid" id="G2YTN8"/>
<sequence length="54" mass="6424">MCEAPHAELIRFILRLFGDYMISRGSLYLALNSRFQFFTWKRPKALRLSDSREA</sequence>
<name>G2YTN8_BOTF4</name>
<dbReference type="HOGENOM" id="CLU_3050105_0_0_1"/>
<dbReference type="Proteomes" id="UP000008177">
    <property type="component" value="Unplaced contigs"/>
</dbReference>
<reference evidence="2" key="1">
    <citation type="journal article" date="2011" name="PLoS Genet.">
        <title>Genomic analysis of the necrotrophic fungal pathogens Sclerotinia sclerotiorum and Botrytis cinerea.</title>
        <authorList>
            <person name="Amselem J."/>
            <person name="Cuomo C.A."/>
            <person name="van Kan J.A."/>
            <person name="Viaud M."/>
            <person name="Benito E.P."/>
            <person name="Couloux A."/>
            <person name="Coutinho P.M."/>
            <person name="de Vries R.P."/>
            <person name="Dyer P.S."/>
            <person name="Fillinger S."/>
            <person name="Fournier E."/>
            <person name="Gout L."/>
            <person name="Hahn M."/>
            <person name="Kohn L."/>
            <person name="Lapalu N."/>
            <person name="Plummer K.M."/>
            <person name="Pradier J.M."/>
            <person name="Quevillon E."/>
            <person name="Sharon A."/>
            <person name="Simon A."/>
            <person name="ten Have A."/>
            <person name="Tudzynski B."/>
            <person name="Tudzynski P."/>
            <person name="Wincker P."/>
            <person name="Andrew M."/>
            <person name="Anthouard V."/>
            <person name="Beever R.E."/>
            <person name="Beffa R."/>
            <person name="Benoit I."/>
            <person name="Bouzid O."/>
            <person name="Brault B."/>
            <person name="Chen Z."/>
            <person name="Choquer M."/>
            <person name="Collemare J."/>
            <person name="Cotton P."/>
            <person name="Danchin E.G."/>
            <person name="Da Silva C."/>
            <person name="Gautier A."/>
            <person name="Giraud C."/>
            <person name="Giraud T."/>
            <person name="Gonzalez C."/>
            <person name="Grossetete S."/>
            <person name="Guldener U."/>
            <person name="Henrissat B."/>
            <person name="Howlett B.J."/>
            <person name="Kodira C."/>
            <person name="Kretschmer M."/>
            <person name="Lappartient A."/>
            <person name="Leroch M."/>
            <person name="Levis C."/>
            <person name="Mauceli E."/>
            <person name="Neuveglise C."/>
            <person name="Oeser B."/>
            <person name="Pearson M."/>
            <person name="Poulain J."/>
            <person name="Poussereau N."/>
            <person name="Quesneville H."/>
            <person name="Rascle C."/>
            <person name="Schumacher J."/>
            <person name="Segurens B."/>
            <person name="Sexton A."/>
            <person name="Silva E."/>
            <person name="Sirven C."/>
            <person name="Soanes D.M."/>
            <person name="Talbot N.J."/>
            <person name="Templeton M."/>
            <person name="Yandava C."/>
            <person name="Yarden O."/>
            <person name="Zeng Q."/>
            <person name="Rollins J.A."/>
            <person name="Lebrun M.H."/>
            <person name="Dickman M."/>
        </authorList>
    </citation>
    <scope>NUCLEOTIDE SEQUENCE [LARGE SCALE GENOMIC DNA]</scope>
    <source>
        <strain evidence="2">T4</strain>
    </source>
</reference>
<dbReference type="EMBL" id="FQ790352">
    <property type="protein sequence ID" value="CCD54798.1"/>
    <property type="molecule type" value="Genomic_DNA"/>
</dbReference>
<dbReference type="AlphaFoldDB" id="G2YTN8"/>
<accession>G2YTN8</accession>
<evidence type="ECO:0000313" key="2">
    <source>
        <dbReference type="Proteomes" id="UP000008177"/>
    </source>
</evidence>
<evidence type="ECO:0000313" key="1">
    <source>
        <dbReference type="EMBL" id="CCD54798.1"/>
    </source>
</evidence>
<organism evidence="1 2">
    <name type="scientific">Botryotinia fuckeliana (strain T4)</name>
    <name type="common">Noble rot fungus</name>
    <name type="synonym">Botrytis cinerea</name>
    <dbReference type="NCBI Taxonomy" id="999810"/>
    <lineage>
        <taxon>Eukaryota</taxon>
        <taxon>Fungi</taxon>
        <taxon>Dikarya</taxon>
        <taxon>Ascomycota</taxon>
        <taxon>Pezizomycotina</taxon>
        <taxon>Leotiomycetes</taxon>
        <taxon>Helotiales</taxon>
        <taxon>Sclerotiniaceae</taxon>
        <taxon>Botrytis</taxon>
    </lineage>
</organism>
<proteinExistence type="predicted"/>